<accession>A0ABU1S7F8</accession>
<dbReference type="RefSeq" id="WP_310016549.1">
    <property type="nucleotide sequence ID" value="NZ_JAVDUM010000001.1"/>
</dbReference>
<name>A0ABU1S7F8_9MICO</name>
<feature type="transmembrane region" description="Helical" evidence="2">
    <location>
        <begin position="12"/>
        <end position="31"/>
    </location>
</feature>
<feature type="region of interest" description="Disordered" evidence="1">
    <location>
        <begin position="127"/>
        <end position="150"/>
    </location>
</feature>
<protein>
    <submittedName>
        <fullName evidence="3">Membrane protein YccC</fullName>
    </submittedName>
</protein>
<reference evidence="3 4" key="1">
    <citation type="submission" date="2023-07" db="EMBL/GenBank/DDBJ databases">
        <title>Sorghum-associated microbial communities from plants grown in Nebraska, USA.</title>
        <authorList>
            <person name="Schachtman D."/>
        </authorList>
    </citation>
    <scope>NUCLEOTIDE SEQUENCE [LARGE SCALE GENOMIC DNA]</scope>
    <source>
        <strain evidence="3 4">2980</strain>
    </source>
</reference>
<sequence>MRESRISRVLSWVGTLIVGAVYGIATTIGHASVMGPVPVGMIVGAISCAALLVAVRTLTHDRWATLTAGLGMIAAVLVLSGRGPGGSVLVPDGLLGRVWGYLVAGIVLLVIAWPDLSRLRTSGPASATPAATSAAPADGPVAPPTSITGT</sequence>
<proteinExistence type="predicted"/>
<gene>
    <name evidence="3" type="ORF">J2Y69_000132</name>
</gene>
<comment type="caution">
    <text evidence="3">The sequence shown here is derived from an EMBL/GenBank/DDBJ whole genome shotgun (WGS) entry which is preliminary data.</text>
</comment>
<keyword evidence="2" id="KW-1133">Transmembrane helix</keyword>
<evidence type="ECO:0000313" key="4">
    <source>
        <dbReference type="Proteomes" id="UP001259347"/>
    </source>
</evidence>
<dbReference type="Proteomes" id="UP001259347">
    <property type="component" value="Unassembled WGS sequence"/>
</dbReference>
<evidence type="ECO:0000313" key="3">
    <source>
        <dbReference type="EMBL" id="MDR6865550.1"/>
    </source>
</evidence>
<dbReference type="EMBL" id="JAVDUM010000001">
    <property type="protein sequence ID" value="MDR6865550.1"/>
    <property type="molecule type" value="Genomic_DNA"/>
</dbReference>
<keyword evidence="4" id="KW-1185">Reference proteome</keyword>
<keyword evidence="2" id="KW-0472">Membrane</keyword>
<feature type="compositionally biased region" description="Low complexity" evidence="1">
    <location>
        <begin position="127"/>
        <end position="137"/>
    </location>
</feature>
<keyword evidence="2" id="KW-0812">Transmembrane</keyword>
<feature type="transmembrane region" description="Helical" evidence="2">
    <location>
        <begin position="63"/>
        <end position="82"/>
    </location>
</feature>
<organism evidence="3 4">
    <name type="scientific">Microbacterium resistens</name>
    <dbReference type="NCBI Taxonomy" id="156977"/>
    <lineage>
        <taxon>Bacteria</taxon>
        <taxon>Bacillati</taxon>
        <taxon>Actinomycetota</taxon>
        <taxon>Actinomycetes</taxon>
        <taxon>Micrococcales</taxon>
        <taxon>Microbacteriaceae</taxon>
        <taxon>Microbacterium</taxon>
    </lineage>
</organism>
<evidence type="ECO:0000256" key="1">
    <source>
        <dbReference type="SAM" id="MobiDB-lite"/>
    </source>
</evidence>
<feature type="transmembrane region" description="Helical" evidence="2">
    <location>
        <begin position="94"/>
        <end position="113"/>
    </location>
</feature>
<evidence type="ECO:0000256" key="2">
    <source>
        <dbReference type="SAM" id="Phobius"/>
    </source>
</evidence>
<feature type="transmembrane region" description="Helical" evidence="2">
    <location>
        <begin position="37"/>
        <end position="56"/>
    </location>
</feature>